<dbReference type="OrthoDB" id="10522731at2759"/>
<evidence type="ECO:0000256" key="1">
    <source>
        <dbReference type="SAM" id="Phobius"/>
    </source>
</evidence>
<keyword evidence="3" id="KW-1185">Reference proteome</keyword>
<keyword evidence="1" id="KW-1133">Transmembrane helix</keyword>
<proteinExistence type="predicted"/>
<dbReference type="KEGG" id="dpx:DAPPUDRAFT_252926"/>
<accession>E9H3T5</accession>
<name>E9H3T5_DAPPU</name>
<protein>
    <submittedName>
        <fullName evidence="2">Uncharacterized protein</fullName>
    </submittedName>
</protein>
<evidence type="ECO:0000313" key="3">
    <source>
        <dbReference type="Proteomes" id="UP000000305"/>
    </source>
</evidence>
<dbReference type="AlphaFoldDB" id="E9H3T5"/>
<evidence type="ECO:0000313" key="2">
    <source>
        <dbReference type="EMBL" id="EFX73581.1"/>
    </source>
</evidence>
<keyword evidence="1" id="KW-0472">Membrane</keyword>
<reference evidence="2 3" key="1">
    <citation type="journal article" date="2011" name="Science">
        <title>The ecoresponsive genome of Daphnia pulex.</title>
        <authorList>
            <person name="Colbourne J.K."/>
            <person name="Pfrender M.E."/>
            <person name="Gilbert D."/>
            <person name="Thomas W.K."/>
            <person name="Tucker A."/>
            <person name="Oakley T.H."/>
            <person name="Tokishita S."/>
            <person name="Aerts A."/>
            <person name="Arnold G.J."/>
            <person name="Basu M.K."/>
            <person name="Bauer D.J."/>
            <person name="Caceres C.E."/>
            <person name="Carmel L."/>
            <person name="Casola C."/>
            <person name="Choi J.H."/>
            <person name="Detter J.C."/>
            <person name="Dong Q."/>
            <person name="Dusheyko S."/>
            <person name="Eads B.D."/>
            <person name="Frohlich T."/>
            <person name="Geiler-Samerotte K.A."/>
            <person name="Gerlach D."/>
            <person name="Hatcher P."/>
            <person name="Jogdeo S."/>
            <person name="Krijgsveld J."/>
            <person name="Kriventseva E.V."/>
            <person name="Kultz D."/>
            <person name="Laforsch C."/>
            <person name="Lindquist E."/>
            <person name="Lopez J."/>
            <person name="Manak J.R."/>
            <person name="Muller J."/>
            <person name="Pangilinan J."/>
            <person name="Patwardhan R.P."/>
            <person name="Pitluck S."/>
            <person name="Pritham E.J."/>
            <person name="Rechtsteiner A."/>
            <person name="Rho M."/>
            <person name="Rogozin I.B."/>
            <person name="Sakarya O."/>
            <person name="Salamov A."/>
            <person name="Schaack S."/>
            <person name="Shapiro H."/>
            <person name="Shiga Y."/>
            <person name="Skalitzky C."/>
            <person name="Smith Z."/>
            <person name="Souvorov A."/>
            <person name="Sung W."/>
            <person name="Tang Z."/>
            <person name="Tsuchiya D."/>
            <person name="Tu H."/>
            <person name="Vos H."/>
            <person name="Wang M."/>
            <person name="Wolf Y.I."/>
            <person name="Yamagata H."/>
            <person name="Yamada T."/>
            <person name="Ye Y."/>
            <person name="Shaw J.R."/>
            <person name="Andrews J."/>
            <person name="Crease T.J."/>
            <person name="Tang H."/>
            <person name="Lucas S.M."/>
            <person name="Robertson H.M."/>
            <person name="Bork P."/>
            <person name="Koonin E.V."/>
            <person name="Zdobnov E.M."/>
            <person name="Grigoriev I.V."/>
            <person name="Lynch M."/>
            <person name="Boore J.L."/>
        </authorList>
    </citation>
    <scope>NUCLEOTIDE SEQUENCE [LARGE SCALE GENOMIC DNA]</scope>
</reference>
<dbReference type="EMBL" id="GL732589">
    <property type="protein sequence ID" value="EFX73581.1"/>
    <property type="molecule type" value="Genomic_DNA"/>
</dbReference>
<organism evidence="2 3">
    <name type="scientific">Daphnia pulex</name>
    <name type="common">Water flea</name>
    <dbReference type="NCBI Taxonomy" id="6669"/>
    <lineage>
        <taxon>Eukaryota</taxon>
        <taxon>Metazoa</taxon>
        <taxon>Ecdysozoa</taxon>
        <taxon>Arthropoda</taxon>
        <taxon>Crustacea</taxon>
        <taxon>Branchiopoda</taxon>
        <taxon>Diplostraca</taxon>
        <taxon>Cladocera</taxon>
        <taxon>Anomopoda</taxon>
        <taxon>Daphniidae</taxon>
        <taxon>Daphnia</taxon>
    </lineage>
</organism>
<feature type="transmembrane region" description="Helical" evidence="1">
    <location>
        <begin position="6"/>
        <end position="25"/>
    </location>
</feature>
<dbReference type="HOGENOM" id="CLU_2998555_0_0_1"/>
<dbReference type="Proteomes" id="UP000000305">
    <property type="component" value="Unassembled WGS sequence"/>
</dbReference>
<gene>
    <name evidence="2" type="ORF">DAPPUDRAFT_252926</name>
</gene>
<dbReference type="InParanoid" id="E9H3T5"/>
<keyword evidence="1" id="KW-0812">Transmembrane</keyword>
<sequence length="57" mass="6458">MIRPIIIRLWSLIAILSLSVAVYTLEEEGQFIRPKRQHFLGVIIESALTGQHHGFGT</sequence>